<gene>
    <name evidence="1" type="ORF">KDN34_14295</name>
</gene>
<evidence type="ECO:0000313" key="1">
    <source>
        <dbReference type="EMBL" id="QUN05353.1"/>
    </source>
</evidence>
<protein>
    <recommendedName>
        <fullName evidence="3">ATP-binding protein</fullName>
    </recommendedName>
</protein>
<proteinExistence type="predicted"/>
<reference evidence="1 2" key="1">
    <citation type="submission" date="2021-04" db="EMBL/GenBank/DDBJ databases">
        <title>Novel species identification of genus Shewanella.</title>
        <authorList>
            <person name="Liu G."/>
        </authorList>
    </citation>
    <scope>NUCLEOTIDE SEQUENCE [LARGE SCALE GENOMIC DNA]</scope>
    <source>
        <strain evidence="1 2">FJAT-54481</strain>
    </source>
</reference>
<evidence type="ECO:0008006" key="3">
    <source>
        <dbReference type="Google" id="ProtNLM"/>
    </source>
</evidence>
<dbReference type="RefSeq" id="WP_212594386.1">
    <property type="nucleotide sequence ID" value="NZ_CP073587.1"/>
</dbReference>
<dbReference type="EMBL" id="CP073587">
    <property type="protein sequence ID" value="QUN05353.1"/>
    <property type="molecule type" value="Genomic_DNA"/>
</dbReference>
<accession>A0ABX7YRG3</accession>
<evidence type="ECO:0000313" key="2">
    <source>
        <dbReference type="Proteomes" id="UP000679575"/>
    </source>
</evidence>
<sequence>MGFFDLFDNKPLDLNKIEKYTTDLNFVRYMRGLCSDPDDAKSKKIELKREIFSLVGDDILKWTFLHSGLSEAVTNVTHHAYPEGNVFIDKSWYLTGSFNNSSREMKIAFYDQGVGIPKSLPASKIYERVLNFLTKTGVNVIEKMSDKVLLEAAMSIDRTSTEKNDRGKGLQDLIEFIKQRGQGYISILSYKGLYKFTLDNNKEHVKTASFDLPLCGTLIIWSVTLDNKEPSNG</sequence>
<keyword evidence="2" id="KW-1185">Reference proteome</keyword>
<name>A0ABX7YRG3_9GAMM</name>
<dbReference type="Proteomes" id="UP000679575">
    <property type="component" value="Chromosome"/>
</dbReference>
<organism evidence="1 2">
    <name type="scientific">Shewanella yunxiaonensis</name>
    <dbReference type="NCBI Taxonomy" id="2829809"/>
    <lineage>
        <taxon>Bacteria</taxon>
        <taxon>Pseudomonadati</taxon>
        <taxon>Pseudomonadota</taxon>
        <taxon>Gammaproteobacteria</taxon>
        <taxon>Alteromonadales</taxon>
        <taxon>Shewanellaceae</taxon>
        <taxon>Shewanella</taxon>
    </lineage>
</organism>